<keyword evidence="3" id="KW-0378">Hydrolase</keyword>
<feature type="domain" description="Peptidase M10 metallopeptidase" evidence="5">
    <location>
        <begin position="149"/>
        <end position="194"/>
    </location>
</feature>
<dbReference type="AlphaFoldDB" id="A0A4R3LBZ9"/>
<keyword evidence="2" id="KW-0479">Metal-binding</keyword>
<evidence type="ECO:0000259" key="5">
    <source>
        <dbReference type="Pfam" id="PF00413"/>
    </source>
</evidence>
<dbReference type="Pfam" id="PF00413">
    <property type="entry name" value="Peptidase_M10"/>
    <property type="match status" value="1"/>
</dbReference>
<dbReference type="RefSeq" id="WP_131923151.1">
    <property type="nucleotide sequence ID" value="NZ_SMAG01000001.1"/>
</dbReference>
<dbReference type="SUPFAM" id="SSF55486">
    <property type="entry name" value="Metalloproteases ('zincins'), catalytic domain"/>
    <property type="match status" value="1"/>
</dbReference>
<evidence type="ECO:0000256" key="2">
    <source>
        <dbReference type="ARBA" id="ARBA00022723"/>
    </source>
</evidence>
<name>A0A4R3LBZ9_9BACL</name>
<protein>
    <submittedName>
        <fullName evidence="6">Matrixin</fullName>
    </submittedName>
</protein>
<accession>A0A4R3LBZ9</accession>
<dbReference type="GO" id="GO:0031012">
    <property type="term" value="C:extracellular matrix"/>
    <property type="evidence" value="ECO:0007669"/>
    <property type="project" value="InterPro"/>
</dbReference>
<gene>
    <name evidence="6" type="ORF">EDD58_101406</name>
</gene>
<keyword evidence="7" id="KW-1185">Reference proteome</keyword>
<comment type="caution">
    <text evidence="6">The sequence shown here is derived from an EMBL/GenBank/DDBJ whole genome shotgun (WGS) entry which is preliminary data.</text>
</comment>
<dbReference type="GO" id="GO:0008270">
    <property type="term" value="F:zinc ion binding"/>
    <property type="evidence" value="ECO:0007669"/>
    <property type="project" value="InterPro"/>
</dbReference>
<dbReference type="GO" id="GO:0004222">
    <property type="term" value="F:metalloendopeptidase activity"/>
    <property type="evidence" value="ECO:0007669"/>
    <property type="project" value="InterPro"/>
</dbReference>
<sequence length="194" mass="21732">MRKLVAVIFTITIIFCFLIPFESFAYNTFNQHKLKGGVGAYGKDTQYYYIDSTAGSQEERINWSFNSCHTTSRLGITTPISFRRQAGLSSPVIDIYQYNDLPSNYLAYTEMKLIGSGTIDPYKQNWDYGRIVLNTPGYSTLSDFNRRGTIGHEIGHAMGLAHTTASTFIMTQLGSGRTVNQPMGNDLAGINFLY</sequence>
<evidence type="ECO:0000256" key="1">
    <source>
        <dbReference type="ARBA" id="ARBA00022670"/>
    </source>
</evidence>
<dbReference type="EMBL" id="SMAG01000001">
    <property type="protein sequence ID" value="TCS96765.1"/>
    <property type="molecule type" value="Genomic_DNA"/>
</dbReference>
<dbReference type="InterPro" id="IPR001818">
    <property type="entry name" value="Pept_M10_metallopeptidase"/>
</dbReference>
<organism evidence="6 7">
    <name type="scientific">Hazenella coriacea</name>
    <dbReference type="NCBI Taxonomy" id="1179467"/>
    <lineage>
        <taxon>Bacteria</taxon>
        <taxon>Bacillati</taxon>
        <taxon>Bacillota</taxon>
        <taxon>Bacilli</taxon>
        <taxon>Bacillales</taxon>
        <taxon>Thermoactinomycetaceae</taxon>
        <taxon>Hazenella</taxon>
    </lineage>
</organism>
<reference evidence="6 7" key="1">
    <citation type="submission" date="2019-03" db="EMBL/GenBank/DDBJ databases">
        <title>Genomic Encyclopedia of Type Strains, Phase IV (KMG-IV): sequencing the most valuable type-strain genomes for metagenomic binning, comparative biology and taxonomic classification.</title>
        <authorList>
            <person name="Goeker M."/>
        </authorList>
    </citation>
    <scope>NUCLEOTIDE SEQUENCE [LARGE SCALE GENOMIC DNA]</scope>
    <source>
        <strain evidence="6 7">DSM 45707</strain>
    </source>
</reference>
<dbReference type="OrthoDB" id="2919733at2"/>
<proteinExistence type="predicted"/>
<evidence type="ECO:0000313" key="7">
    <source>
        <dbReference type="Proteomes" id="UP000294937"/>
    </source>
</evidence>
<evidence type="ECO:0000256" key="3">
    <source>
        <dbReference type="ARBA" id="ARBA00022801"/>
    </source>
</evidence>
<dbReference type="GO" id="GO:0006508">
    <property type="term" value="P:proteolysis"/>
    <property type="evidence" value="ECO:0007669"/>
    <property type="project" value="UniProtKB-KW"/>
</dbReference>
<keyword evidence="4" id="KW-0862">Zinc</keyword>
<dbReference type="InterPro" id="IPR024079">
    <property type="entry name" value="MetalloPept_cat_dom_sf"/>
</dbReference>
<evidence type="ECO:0000313" key="6">
    <source>
        <dbReference type="EMBL" id="TCS96765.1"/>
    </source>
</evidence>
<evidence type="ECO:0000256" key="4">
    <source>
        <dbReference type="ARBA" id="ARBA00022833"/>
    </source>
</evidence>
<dbReference type="Gene3D" id="3.40.390.10">
    <property type="entry name" value="Collagenase (Catalytic Domain)"/>
    <property type="match status" value="1"/>
</dbReference>
<dbReference type="Proteomes" id="UP000294937">
    <property type="component" value="Unassembled WGS sequence"/>
</dbReference>
<keyword evidence="1" id="KW-0645">Protease</keyword>